<keyword evidence="1 5" id="KW-0547">Nucleotide-binding</keyword>
<dbReference type="PROSITE" id="PS51198">
    <property type="entry name" value="UVRD_HELICASE_ATP_BIND"/>
    <property type="match status" value="1"/>
</dbReference>
<accession>A0A8J8SER8</accession>
<keyword evidence="8" id="KW-1185">Reference proteome</keyword>
<name>A0A8J8SER8_9FIRM</name>
<dbReference type="Proteomes" id="UP000683246">
    <property type="component" value="Chromosome"/>
</dbReference>
<dbReference type="GO" id="GO:0005524">
    <property type="term" value="F:ATP binding"/>
    <property type="evidence" value="ECO:0007669"/>
    <property type="project" value="UniProtKB-UniRule"/>
</dbReference>
<sequence>MQASNIKVNESDIKYSEQILLGEGKSFDESRCAYIRDFNTLDLMAVPGSGKTTLLLAKLLVLEKHLPLKNNQAVLVISHTNTAVEEIIDKIKLYCPKLFSYPNFIGTIQSFVNKYLALPYYESICKNKIISIDEENYYQAIKDYYKHLSNYRLKKWLENQHDPIDLLKKIRLNNNSNLVYYISGTEDGFILKNKESSSYKGLIDMKISLLKKGILHYDDAYYLASMYISKFPIITSILQSKFKYIFVDEMQDMDNHQYELLENLFICNHNADICYQRLGDNNQAIYNNIVYGRSVWQERKNIYTINGSNRLSRLNAKMASRFSIDNIQIVGLNSRFKDYKPVLLVYDKSKRKCCVIQAFSEYLNKVFVNESVINNINFKVISWRKFHKDKEKTTLSSYCPNFELMQYNKDEYIEGNSISYYEITRNLIDYLVTILNEATIKINEHIISRTKLLNYLKEENIAEYQKLRLYLFRWCELLFNNQNKEFCKAFNHYLISFTALFHISITKLTLEDSYKFNSMNNTNAENPEERCVNCDVMGYSPKICSAHSVKGETHDATLFLETFYDSNYESDILHEVLAGKNVSELIEKNIDEIKQLEDEIYCIKSKGKTHGIKKRQNKIKSTQLRINRIKQYSKLVYVAVTRPRGVIGYGISKEKYDEYLDGNLNDDEWTVIMIE</sequence>
<gene>
    <name evidence="7" type="ORF">HZI73_00570</name>
</gene>
<proteinExistence type="predicted"/>
<keyword evidence="3 5" id="KW-0347">Helicase</keyword>
<dbReference type="InterPro" id="IPR000212">
    <property type="entry name" value="DNA_helicase_UvrD/REP"/>
</dbReference>
<feature type="domain" description="UvrD-like helicase ATP-binding" evidence="6">
    <location>
        <begin position="24"/>
        <end position="337"/>
    </location>
</feature>
<evidence type="ECO:0000313" key="8">
    <source>
        <dbReference type="Proteomes" id="UP000683246"/>
    </source>
</evidence>
<reference evidence="7" key="1">
    <citation type="submission" date="2020-07" db="EMBL/GenBank/DDBJ databases">
        <title>Vallitalea pronyensis genome.</title>
        <authorList>
            <person name="Postec A."/>
        </authorList>
    </citation>
    <scope>NUCLEOTIDE SEQUENCE</scope>
    <source>
        <strain evidence="7">FatNI3</strain>
    </source>
</reference>
<evidence type="ECO:0000256" key="1">
    <source>
        <dbReference type="ARBA" id="ARBA00022741"/>
    </source>
</evidence>
<dbReference type="Gene3D" id="3.40.50.300">
    <property type="entry name" value="P-loop containing nucleotide triphosphate hydrolases"/>
    <property type="match status" value="1"/>
</dbReference>
<keyword evidence="4 5" id="KW-0067">ATP-binding</keyword>
<evidence type="ECO:0000256" key="2">
    <source>
        <dbReference type="ARBA" id="ARBA00022801"/>
    </source>
</evidence>
<dbReference type="RefSeq" id="WP_212696351.1">
    <property type="nucleotide sequence ID" value="NZ_CP058649.1"/>
</dbReference>
<dbReference type="EMBL" id="CP058649">
    <property type="protein sequence ID" value="QUI20891.1"/>
    <property type="molecule type" value="Genomic_DNA"/>
</dbReference>
<dbReference type="Gene3D" id="1.10.10.160">
    <property type="match status" value="1"/>
</dbReference>
<dbReference type="InterPro" id="IPR027417">
    <property type="entry name" value="P-loop_NTPase"/>
</dbReference>
<keyword evidence="2 5" id="KW-0378">Hydrolase</keyword>
<dbReference type="GO" id="GO:0016787">
    <property type="term" value="F:hydrolase activity"/>
    <property type="evidence" value="ECO:0007669"/>
    <property type="project" value="UniProtKB-UniRule"/>
</dbReference>
<dbReference type="KEGG" id="vpy:HZI73_00570"/>
<dbReference type="GO" id="GO:0003677">
    <property type="term" value="F:DNA binding"/>
    <property type="evidence" value="ECO:0007669"/>
    <property type="project" value="InterPro"/>
</dbReference>
<protein>
    <submittedName>
        <fullName evidence="7">ATP-dependent helicase</fullName>
    </submittedName>
</protein>
<evidence type="ECO:0000256" key="3">
    <source>
        <dbReference type="ARBA" id="ARBA00022806"/>
    </source>
</evidence>
<dbReference type="InterPro" id="IPR013986">
    <property type="entry name" value="DExx_box_DNA_helicase_dom_sf"/>
</dbReference>
<dbReference type="InterPro" id="IPR014016">
    <property type="entry name" value="UvrD-like_ATP-bd"/>
</dbReference>
<dbReference type="SUPFAM" id="SSF52540">
    <property type="entry name" value="P-loop containing nucleoside triphosphate hydrolases"/>
    <property type="match status" value="1"/>
</dbReference>
<evidence type="ECO:0000313" key="7">
    <source>
        <dbReference type="EMBL" id="QUI20891.1"/>
    </source>
</evidence>
<dbReference type="PANTHER" id="PTHR11070">
    <property type="entry name" value="UVRD / RECB / PCRA DNA HELICASE FAMILY MEMBER"/>
    <property type="match status" value="1"/>
</dbReference>
<evidence type="ECO:0000259" key="6">
    <source>
        <dbReference type="PROSITE" id="PS51198"/>
    </source>
</evidence>
<dbReference type="GO" id="GO:0003678">
    <property type="term" value="F:DNA helicase activity"/>
    <property type="evidence" value="ECO:0007669"/>
    <property type="project" value="InterPro"/>
</dbReference>
<dbReference type="Pfam" id="PF00580">
    <property type="entry name" value="UvrD-helicase"/>
    <property type="match status" value="1"/>
</dbReference>
<dbReference type="AlphaFoldDB" id="A0A8J8SER8"/>
<evidence type="ECO:0000256" key="5">
    <source>
        <dbReference type="PROSITE-ProRule" id="PRU00560"/>
    </source>
</evidence>
<evidence type="ECO:0000256" key="4">
    <source>
        <dbReference type="ARBA" id="ARBA00022840"/>
    </source>
</evidence>
<feature type="binding site" evidence="5">
    <location>
        <begin position="45"/>
        <end position="52"/>
    </location>
    <ligand>
        <name>ATP</name>
        <dbReference type="ChEBI" id="CHEBI:30616"/>
    </ligand>
</feature>
<organism evidence="7 8">
    <name type="scientific">Vallitalea pronyensis</name>
    <dbReference type="NCBI Taxonomy" id="1348613"/>
    <lineage>
        <taxon>Bacteria</taxon>
        <taxon>Bacillati</taxon>
        <taxon>Bacillota</taxon>
        <taxon>Clostridia</taxon>
        <taxon>Lachnospirales</taxon>
        <taxon>Vallitaleaceae</taxon>
        <taxon>Vallitalea</taxon>
    </lineage>
</organism>